<evidence type="ECO:0000259" key="14">
    <source>
        <dbReference type="PROSITE" id="PS50109"/>
    </source>
</evidence>
<dbReference type="GO" id="GO:0007234">
    <property type="term" value="P:osmosensory signaling via phosphorelay pathway"/>
    <property type="evidence" value="ECO:0007669"/>
    <property type="project" value="TreeGrafter"/>
</dbReference>
<dbReference type="PANTHER" id="PTHR42878">
    <property type="entry name" value="TWO-COMPONENT HISTIDINE KINASE"/>
    <property type="match status" value="1"/>
</dbReference>
<dbReference type="GO" id="GO:0009881">
    <property type="term" value="F:photoreceptor activity"/>
    <property type="evidence" value="ECO:0007669"/>
    <property type="project" value="UniProtKB-KW"/>
</dbReference>
<keyword evidence="7" id="KW-0716">Sensory transduction</keyword>
<comment type="subunit">
    <text evidence="3">Homodimer.</text>
</comment>
<evidence type="ECO:0000256" key="5">
    <source>
        <dbReference type="ARBA" id="ARBA00022543"/>
    </source>
</evidence>
<evidence type="ECO:0000313" key="15">
    <source>
        <dbReference type="EMBL" id="WNZ22201.1"/>
    </source>
</evidence>
<dbReference type="Gene3D" id="3.30.565.10">
    <property type="entry name" value="Histidine kinase-like ATPase, C-terminal domain"/>
    <property type="match status" value="1"/>
</dbReference>
<dbReference type="InterPro" id="IPR003594">
    <property type="entry name" value="HATPase_dom"/>
</dbReference>
<evidence type="ECO:0000256" key="6">
    <source>
        <dbReference type="ARBA" id="ARBA00022553"/>
    </source>
</evidence>
<dbReference type="GO" id="GO:0006355">
    <property type="term" value="P:regulation of DNA-templated transcription"/>
    <property type="evidence" value="ECO:0007669"/>
    <property type="project" value="InterPro"/>
</dbReference>
<dbReference type="SMART" id="SM00388">
    <property type="entry name" value="HisKA"/>
    <property type="match status" value="1"/>
</dbReference>
<evidence type="ECO:0000256" key="9">
    <source>
        <dbReference type="ARBA" id="ARBA00022777"/>
    </source>
</evidence>
<dbReference type="InterPro" id="IPR016132">
    <property type="entry name" value="Phyto_chromo_attachment"/>
</dbReference>
<keyword evidence="6" id="KW-0597">Phosphoprotein</keyword>
<dbReference type="PROSITE" id="PS50109">
    <property type="entry name" value="HIS_KIN"/>
    <property type="match status" value="1"/>
</dbReference>
<dbReference type="GO" id="GO:0016020">
    <property type="term" value="C:membrane"/>
    <property type="evidence" value="ECO:0007669"/>
    <property type="project" value="UniProtKB-SubCell"/>
</dbReference>
<evidence type="ECO:0000256" key="7">
    <source>
        <dbReference type="ARBA" id="ARBA00022606"/>
    </source>
</evidence>
<dbReference type="SMART" id="SM00387">
    <property type="entry name" value="HATPase_c"/>
    <property type="match status" value="1"/>
</dbReference>
<keyword evidence="11" id="KW-0472">Membrane</keyword>
<evidence type="ECO:0000256" key="12">
    <source>
        <dbReference type="ARBA" id="ARBA00023170"/>
    </source>
</evidence>
<keyword evidence="8" id="KW-0808">Transferase</keyword>
<keyword evidence="10" id="KW-0157">Chromophore</keyword>
<dbReference type="SUPFAM" id="SSF47384">
    <property type="entry name" value="Homodimeric domain of signal transducing histidine kinase"/>
    <property type="match status" value="1"/>
</dbReference>
<dbReference type="SUPFAM" id="SSF55785">
    <property type="entry name" value="PYP-like sensor domain (PAS domain)"/>
    <property type="match status" value="1"/>
</dbReference>
<organism evidence="15">
    <name type="scientific">Leptolyngbya sp. NK1-12</name>
    <dbReference type="NCBI Taxonomy" id="2547451"/>
    <lineage>
        <taxon>Bacteria</taxon>
        <taxon>Bacillati</taxon>
        <taxon>Cyanobacteriota</taxon>
        <taxon>Cyanophyceae</taxon>
        <taxon>Leptolyngbyales</taxon>
        <taxon>Leptolyngbyaceae</taxon>
        <taxon>Leptolyngbya group</taxon>
        <taxon>Leptolyngbya</taxon>
    </lineage>
</organism>
<keyword evidence="9" id="KW-0418">Kinase</keyword>
<dbReference type="InterPro" id="IPR001294">
    <property type="entry name" value="Phytochrome"/>
</dbReference>
<keyword evidence="12" id="KW-0675">Receptor</keyword>
<feature type="domain" description="Histidine kinase" evidence="14">
    <location>
        <begin position="530"/>
        <end position="771"/>
    </location>
</feature>
<dbReference type="Pfam" id="PF01590">
    <property type="entry name" value="GAF"/>
    <property type="match status" value="1"/>
</dbReference>
<sequence>MTDATANSTHLTHYDQAAIHAPGQIQPHGVLLVLQPNLEIIQVSRNTQEIIGRQPEELLGQPLSNLLSAKQIQLIQQCLVGNFASINPLDLAIKCQNRSVYFDGIVHRSDSAIILELEPKRDRSKVNFFDFYHQVKGTITHIQQAATLVEMCQLVAKEIRRITGFNRVMVYRFDQEESGSVIAEDTDQETPYLGLHYPASDIPPAARHLYTRNWLRLVPDASYQPVPLIPAHNPVTHQPLDLSLSVLRSVSPCHLEYLHNMGVTASMSISLIQDQKLWGLIACHHTSAKYVPYRIRTACEFIGQVMSVELANKAVTEDLDYKHRLKSLQTQFVGALSQAEHLLDGMMQLQTQLLELVNATGAVICSGKRYVRVGQTPSEEEIQALLDWIKPHLQQNLFASRSLSRDYPAAQAFQAVASGVLALEISRVHHNYILWFRPEVIQTVNWGGNPNESVTVGTNGSRHLSPRQSFDLWQETVRGCSLPWEAAEIEAVAELRSLIVGIVLRQADELASMNFELQRSNEELDSFAYIASHDLKEPLRGIHNYAHFLMEDYGEALTEDGVAKLQTLVKLTQRMENLINSLLHFSRLGRAELIRQTVNLDELVHQVIATLMIARPQTEVEIRIPRPLPSIQCDRAQVNELFTNLISNAIKYNDKSEKWVEIGCLEAHPSAPGFSSPSSSFGEAHEPPSSPSLLSSYIFYIRDNGIGIAPEHLDQIFQIFRRLHERDEFGGGTGAGLTIARKIVERHGGRIWVDSTPNQGSTFYFTLAAEADT</sequence>
<dbReference type="Pfam" id="PF00512">
    <property type="entry name" value="HisKA"/>
    <property type="match status" value="1"/>
</dbReference>
<dbReference type="Gene3D" id="3.30.450.20">
    <property type="entry name" value="PAS domain"/>
    <property type="match status" value="1"/>
</dbReference>
<dbReference type="FunFam" id="3.30.565.10:FF:000006">
    <property type="entry name" value="Sensor histidine kinase WalK"/>
    <property type="match status" value="1"/>
</dbReference>
<dbReference type="InterPro" id="IPR036097">
    <property type="entry name" value="HisK_dim/P_sf"/>
</dbReference>
<dbReference type="SMART" id="SM00065">
    <property type="entry name" value="GAF"/>
    <property type="match status" value="1"/>
</dbReference>
<dbReference type="CDD" id="cd00130">
    <property type="entry name" value="PAS"/>
    <property type="match status" value="1"/>
</dbReference>
<gene>
    <name evidence="15" type="ORF">HJG54_04535</name>
</gene>
<evidence type="ECO:0000256" key="2">
    <source>
        <dbReference type="ARBA" id="ARBA00006402"/>
    </source>
</evidence>
<dbReference type="PANTHER" id="PTHR42878:SF15">
    <property type="entry name" value="BACTERIOPHYTOCHROME"/>
    <property type="match status" value="1"/>
</dbReference>
<dbReference type="InterPro" id="IPR036890">
    <property type="entry name" value="HATPase_C_sf"/>
</dbReference>
<reference evidence="15" key="1">
    <citation type="submission" date="2020-05" db="EMBL/GenBank/DDBJ databases">
        <authorList>
            <person name="Zhu T."/>
            <person name="Keshari N."/>
            <person name="Lu X."/>
        </authorList>
    </citation>
    <scope>NUCLEOTIDE SEQUENCE</scope>
    <source>
        <strain evidence="15">NK1-12</strain>
    </source>
</reference>
<dbReference type="Pfam" id="PF02518">
    <property type="entry name" value="HATPase_c"/>
    <property type="match status" value="1"/>
</dbReference>
<evidence type="ECO:0000259" key="13">
    <source>
        <dbReference type="PROSITE" id="PS50046"/>
    </source>
</evidence>
<dbReference type="InterPro" id="IPR013515">
    <property type="entry name" value="Phytochrome_cen-reg"/>
</dbReference>
<dbReference type="AlphaFoldDB" id="A0AA97AGY5"/>
<evidence type="ECO:0000256" key="4">
    <source>
        <dbReference type="ARBA" id="ARBA00012438"/>
    </source>
</evidence>
<dbReference type="PROSITE" id="PS50046">
    <property type="entry name" value="PHYTOCHROME_2"/>
    <property type="match status" value="1"/>
</dbReference>
<evidence type="ECO:0000256" key="8">
    <source>
        <dbReference type="ARBA" id="ARBA00022679"/>
    </source>
</evidence>
<keyword evidence="5" id="KW-0600">Photoreceptor protein</keyword>
<dbReference type="CDD" id="cd00082">
    <property type="entry name" value="HisKA"/>
    <property type="match status" value="1"/>
</dbReference>
<evidence type="ECO:0000256" key="3">
    <source>
        <dbReference type="ARBA" id="ARBA00011738"/>
    </source>
</evidence>
<comment type="catalytic activity">
    <reaction evidence="1">
        <text>ATP + protein L-histidine = ADP + protein N-phospho-L-histidine.</text>
        <dbReference type="EC" id="2.7.13.3"/>
    </reaction>
</comment>
<proteinExistence type="inferred from homology"/>
<dbReference type="InterPro" id="IPR003018">
    <property type="entry name" value="GAF"/>
</dbReference>
<dbReference type="InterPro" id="IPR050351">
    <property type="entry name" value="BphY/WalK/GraS-like"/>
</dbReference>
<dbReference type="Pfam" id="PF08446">
    <property type="entry name" value="PAS_2"/>
    <property type="match status" value="1"/>
</dbReference>
<protein>
    <recommendedName>
        <fullName evidence="4">histidine kinase</fullName>
        <ecNumber evidence="4">2.7.13.3</ecNumber>
    </recommendedName>
</protein>
<dbReference type="Gene3D" id="3.30.450.40">
    <property type="match status" value="1"/>
</dbReference>
<dbReference type="InterPro" id="IPR005467">
    <property type="entry name" value="His_kinase_dom"/>
</dbReference>
<dbReference type="InterPro" id="IPR000014">
    <property type="entry name" value="PAS"/>
</dbReference>
<dbReference type="Gene3D" id="1.10.287.130">
    <property type="match status" value="1"/>
</dbReference>
<evidence type="ECO:0000256" key="11">
    <source>
        <dbReference type="ARBA" id="ARBA00023136"/>
    </source>
</evidence>
<accession>A0AA97AGY5</accession>
<dbReference type="EMBL" id="CP053586">
    <property type="protein sequence ID" value="WNZ22201.1"/>
    <property type="molecule type" value="Genomic_DNA"/>
</dbReference>
<dbReference type="GO" id="GO:0000155">
    <property type="term" value="F:phosphorelay sensor kinase activity"/>
    <property type="evidence" value="ECO:0007669"/>
    <property type="project" value="InterPro"/>
</dbReference>
<feature type="domain" description="Phytochrome chromophore attachment site" evidence="13">
    <location>
        <begin position="147"/>
        <end position="304"/>
    </location>
</feature>
<dbReference type="RefSeq" id="WP_316433606.1">
    <property type="nucleotide sequence ID" value="NZ_CP053586.1"/>
</dbReference>
<comment type="similarity">
    <text evidence="2">In the N-terminal section; belongs to the phytochrome family.</text>
</comment>
<dbReference type="InterPro" id="IPR013654">
    <property type="entry name" value="PAS_2"/>
</dbReference>
<dbReference type="InterPro" id="IPR043150">
    <property type="entry name" value="Phytochrome_PHY_sf"/>
</dbReference>
<dbReference type="PRINTS" id="PR01033">
    <property type="entry name" value="PHYTOCHROME"/>
</dbReference>
<evidence type="ECO:0000256" key="10">
    <source>
        <dbReference type="ARBA" id="ARBA00022991"/>
    </source>
</evidence>
<dbReference type="InterPro" id="IPR029016">
    <property type="entry name" value="GAF-like_dom_sf"/>
</dbReference>
<dbReference type="GO" id="GO:0030295">
    <property type="term" value="F:protein kinase activator activity"/>
    <property type="evidence" value="ECO:0007669"/>
    <property type="project" value="TreeGrafter"/>
</dbReference>
<dbReference type="InterPro" id="IPR003661">
    <property type="entry name" value="HisK_dim/P_dom"/>
</dbReference>
<dbReference type="Gene3D" id="3.30.450.270">
    <property type="match status" value="1"/>
</dbReference>
<dbReference type="SUPFAM" id="SSF55781">
    <property type="entry name" value="GAF domain-like"/>
    <property type="match status" value="2"/>
</dbReference>
<dbReference type="GO" id="GO:0009584">
    <property type="term" value="P:detection of visible light"/>
    <property type="evidence" value="ECO:0007669"/>
    <property type="project" value="InterPro"/>
</dbReference>
<dbReference type="InterPro" id="IPR035965">
    <property type="entry name" value="PAS-like_dom_sf"/>
</dbReference>
<dbReference type="EC" id="2.7.13.3" evidence="4"/>
<dbReference type="SUPFAM" id="SSF55874">
    <property type="entry name" value="ATPase domain of HSP90 chaperone/DNA topoisomerase II/histidine kinase"/>
    <property type="match status" value="1"/>
</dbReference>
<name>A0AA97AGY5_9CYAN</name>
<evidence type="ECO:0000256" key="1">
    <source>
        <dbReference type="ARBA" id="ARBA00000085"/>
    </source>
</evidence>
<dbReference type="GO" id="GO:0000156">
    <property type="term" value="F:phosphorelay response regulator activity"/>
    <property type="evidence" value="ECO:0007669"/>
    <property type="project" value="TreeGrafter"/>
</dbReference>
<dbReference type="Pfam" id="PF00360">
    <property type="entry name" value="PHY"/>
    <property type="match status" value="1"/>
</dbReference>